<protein>
    <submittedName>
        <fullName evidence="1">Uncharacterized protein</fullName>
    </submittedName>
</protein>
<gene>
    <name evidence="1" type="ORF">H0H81_012640</name>
</gene>
<dbReference type="EMBL" id="JABCKI010000484">
    <property type="protein sequence ID" value="KAG5650318.1"/>
    <property type="molecule type" value="Genomic_DNA"/>
</dbReference>
<evidence type="ECO:0000313" key="2">
    <source>
        <dbReference type="Proteomes" id="UP000717328"/>
    </source>
</evidence>
<dbReference type="AlphaFoldDB" id="A0A9P7GHT8"/>
<name>A0A9P7GHT8_9AGAR</name>
<dbReference type="OrthoDB" id="2835991at2759"/>
<dbReference type="Proteomes" id="UP000717328">
    <property type="component" value="Unassembled WGS sequence"/>
</dbReference>
<evidence type="ECO:0000313" key="1">
    <source>
        <dbReference type="EMBL" id="KAG5650318.1"/>
    </source>
</evidence>
<keyword evidence="2" id="KW-1185">Reference proteome</keyword>
<sequence length="195" mass="21964">MNDTPPELVDAIVDQLATERDILALQTYALISRSFLVSCRRHLFHRIRLSTPTQCQRLYKFLTSSQHAHMIPFIRQLQVVDWGWASNTVEFTPLLVLLEHARALTQFRFVRRSVQAGQTLPMSKTFHRICTTTASVGITGIPFCSFPRELLAPGTVESLSFTGSCDRAVGQDAREHENVPVGLLSGPAPRFDEDR</sequence>
<organism evidence="1 2">
    <name type="scientific">Sphagnurus paluster</name>
    <dbReference type="NCBI Taxonomy" id="117069"/>
    <lineage>
        <taxon>Eukaryota</taxon>
        <taxon>Fungi</taxon>
        <taxon>Dikarya</taxon>
        <taxon>Basidiomycota</taxon>
        <taxon>Agaricomycotina</taxon>
        <taxon>Agaricomycetes</taxon>
        <taxon>Agaricomycetidae</taxon>
        <taxon>Agaricales</taxon>
        <taxon>Tricholomatineae</taxon>
        <taxon>Lyophyllaceae</taxon>
        <taxon>Sphagnurus</taxon>
    </lineage>
</organism>
<accession>A0A9P7GHT8</accession>
<proteinExistence type="predicted"/>
<reference evidence="1" key="1">
    <citation type="submission" date="2021-02" db="EMBL/GenBank/DDBJ databases">
        <authorList>
            <person name="Nieuwenhuis M."/>
            <person name="Van De Peppel L.J.J."/>
        </authorList>
    </citation>
    <scope>NUCLEOTIDE SEQUENCE</scope>
    <source>
        <strain evidence="1">D49</strain>
    </source>
</reference>
<comment type="caution">
    <text evidence="1">The sequence shown here is derived from an EMBL/GenBank/DDBJ whole genome shotgun (WGS) entry which is preliminary data.</text>
</comment>
<reference evidence="1" key="2">
    <citation type="submission" date="2021-10" db="EMBL/GenBank/DDBJ databases">
        <title>Phylogenomics reveals ancestral predisposition of the termite-cultivated fungus Termitomyces towards a domesticated lifestyle.</title>
        <authorList>
            <person name="Auxier B."/>
            <person name="Grum-Grzhimaylo A."/>
            <person name="Cardenas M.E."/>
            <person name="Lodge J.D."/>
            <person name="Laessoe T."/>
            <person name="Pedersen O."/>
            <person name="Smith M.E."/>
            <person name="Kuyper T.W."/>
            <person name="Franco-Molano E.A."/>
            <person name="Baroni T.J."/>
            <person name="Aanen D.K."/>
        </authorList>
    </citation>
    <scope>NUCLEOTIDE SEQUENCE</scope>
    <source>
        <strain evidence="1">D49</strain>
    </source>
</reference>